<proteinExistence type="predicted"/>
<comment type="caution">
    <text evidence="1">The sequence shown here is derived from an EMBL/GenBank/DDBJ whole genome shotgun (WGS) entry which is preliminary data.</text>
</comment>
<dbReference type="AlphaFoldDB" id="F9DQB4"/>
<protein>
    <submittedName>
        <fullName evidence="1">CrcB family protein</fullName>
    </submittedName>
</protein>
<gene>
    <name evidence="1" type="ORF">HMPREF9372_0994</name>
</gene>
<name>F9DQB4_9BACL</name>
<evidence type="ECO:0000313" key="1">
    <source>
        <dbReference type="EMBL" id="EGQ26964.1"/>
    </source>
</evidence>
<dbReference type="HOGENOM" id="CLU_3276877_0_0_9"/>
<dbReference type="EMBL" id="AFPZ01000025">
    <property type="protein sequence ID" value="EGQ26964.1"/>
    <property type="molecule type" value="Genomic_DNA"/>
</dbReference>
<accession>F9DQB4</accession>
<dbReference type="Proteomes" id="UP000005316">
    <property type="component" value="Unassembled WGS sequence"/>
</dbReference>
<reference evidence="1 2" key="1">
    <citation type="submission" date="2011-04" db="EMBL/GenBank/DDBJ databases">
        <authorList>
            <person name="Muzny D."/>
            <person name="Qin X."/>
            <person name="Deng J."/>
            <person name="Jiang H."/>
            <person name="Liu Y."/>
            <person name="Qu J."/>
            <person name="Song X.-Z."/>
            <person name="Zhang L."/>
            <person name="Thornton R."/>
            <person name="Coyle M."/>
            <person name="Francisco L."/>
            <person name="Jackson L."/>
            <person name="Javaid M."/>
            <person name="Korchina V."/>
            <person name="Kovar C."/>
            <person name="Mata R."/>
            <person name="Mathew T."/>
            <person name="Ngo R."/>
            <person name="Nguyen L."/>
            <person name="Nguyen N."/>
            <person name="Okwuonu G."/>
            <person name="Ongeri F."/>
            <person name="Pham C."/>
            <person name="Simmons D."/>
            <person name="Wilczek-Boney K."/>
            <person name="Hale W."/>
            <person name="Jakkamsetti A."/>
            <person name="Pham P."/>
            <person name="Ruth R."/>
            <person name="San Lucas F."/>
            <person name="Warren J."/>
            <person name="Zhang J."/>
            <person name="Zhao Z."/>
            <person name="Zhou C."/>
            <person name="Zhu D."/>
            <person name="Lee S."/>
            <person name="Bess C."/>
            <person name="Blankenburg K."/>
            <person name="Forbes L."/>
            <person name="Fu Q."/>
            <person name="Gubbala S."/>
            <person name="Hirani K."/>
            <person name="Jayaseelan J.C."/>
            <person name="Lara F."/>
            <person name="Munidasa M."/>
            <person name="Palculict T."/>
            <person name="Patil S."/>
            <person name="Pu L.-L."/>
            <person name="Saada N."/>
            <person name="Tang L."/>
            <person name="Weissenberger G."/>
            <person name="Zhu Y."/>
            <person name="Hemphill L."/>
            <person name="Shang Y."/>
            <person name="Youmans B."/>
            <person name="Ayvaz T."/>
            <person name="Ross M."/>
            <person name="Santibanez J."/>
            <person name="Aqrawi P."/>
            <person name="Gross S."/>
            <person name="Joshi V."/>
            <person name="Fowler G."/>
            <person name="Nazareth L."/>
            <person name="Reid J."/>
            <person name="Worley K."/>
            <person name="Petrosino J."/>
            <person name="Highlander S."/>
            <person name="Gibbs R."/>
        </authorList>
    </citation>
    <scope>NUCLEOTIDE SEQUENCE [LARGE SCALE GENOMIC DNA]</scope>
    <source>
        <strain evidence="1 2">2681</strain>
    </source>
</reference>
<sequence length="41" mass="4178">MFFAGVWVGYPGVCASGGTLSWGRGLSLLVRFASAGSQGAR</sequence>
<organism evidence="1 2">
    <name type="scientific">Sporosarcina newyorkensis 2681</name>
    <dbReference type="NCBI Taxonomy" id="1027292"/>
    <lineage>
        <taxon>Bacteria</taxon>
        <taxon>Bacillati</taxon>
        <taxon>Bacillota</taxon>
        <taxon>Bacilli</taxon>
        <taxon>Bacillales</taxon>
        <taxon>Caryophanaceae</taxon>
        <taxon>Sporosarcina</taxon>
    </lineage>
</organism>
<evidence type="ECO:0000313" key="2">
    <source>
        <dbReference type="Proteomes" id="UP000005316"/>
    </source>
</evidence>